<dbReference type="RefSeq" id="WP_038987442.1">
    <property type="nucleotide sequence ID" value="NZ_JWJO01000048.1"/>
</dbReference>
<dbReference type="PROSITE" id="PS51257">
    <property type="entry name" value="PROKAR_LIPOPROTEIN"/>
    <property type="match status" value="1"/>
</dbReference>
<evidence type="ECO:0000313" key="2">
    <source>
        <dbReference type="Proteomes" id="UP000076630"/>
    </source>
</evidence>
<dbReference type="Proteomes" id="UP000076630">
    <property type="component" value="Unassembled WGS sequence"/>
</dbReference>
<dbReference type="EMBL" id="LQNU01000066">
    <property type="protein sequence ID" value="KZE78098.1"/>
    <property type="molecule type" value="Genomic_DNA"/>
</dbReference>
<sequence length="171" mass="19991">MELKWLIIVLFIFSLVSCIKKDVPNKSVDSYEEYRLNILDKNIVSNVTTFVFKNQDTEIDKLELTYLGNIITIKEDTLRIINSINYFGLTANNLRASSRIYIYNTTKKLLGYYNVGSIDCLPKEILNNQLFFYYNNEECNVSTFVSLKDSIPNQLFIECKNQLGDLYQFEK</sequence>
<proteinExistence type="predicted"/>
<evidence type="ECO:0008006" key="3">
    <source>
        <dbReference type="Google" id="ProtNLM"/>
    </source>
</evidence>
<evidence type="ECO:0000313" key="1">
    <source>
        <dbReference type="EMBL" id="KZE78098.1"/>
    </source>
</evidence>
<protein>
    <recommendedName>
        <fullName evidence="3">Lipoprotein</fullName>
    </recommendedName>
</protein>
<organism evidence="1 2">
    <name type="scientific">Myroides marinus</name>
    <dbReference type="NCBI Taxonomy" id="703342"/>
    <lineage>
        <taxon>Bacteria</taxon>
        <taxon>Pseudomonadati</taxon>
        <taxon>Bacteroidota</taxon>
        <taxon>Flavobacteriia</taxon>
        <taxon>Flavobacteriales</taxon>
        <taxon>Flavobacteriaceae</taxon>
        <taxon>Myroides</taxon>
    </lineage>
</organism>
<reference evidence="1 2" key="1">
    <citation type="submission" date="2016-01" db="EMBL/GenBank/DDBJ databases">
        <title>Whole genome sequencing of Myroides marinus L41.</title>
        <authorList>
            <person name="Hong K.W."/>
        </authorList>
    </citation>
    <scope>NUCLEOTIDE SEQUENCE [LARGE SCALE GENOMIC DNA]</scope>
    <source>
        <strain evidence="1 2">L41</strain>
    </source>
</reference>
<gene>
    <name evidence="1" type="ORF">AV926_13750</name>
</gene>
<accession>A0A163XLV2</accession>
<keyword evidence="2" id="KW-1185">Reference proteome</keyword>
<dbReference type="OrthoDB" id="676503at2"/>
<comment type="caution">
    <text evidence="1">The sequence shown here is derived from an EMBL/GenBank/DDBJ whole genome shotgun (WGS) entry which is preliminary data.</text>
</comment>
<dbReference type="AlphaFoldDB" id="A0A163XLV2"/>
<name>A0A163XLV2_9FLAO</name>